<evidence type="ECO:0000256" key="3">
    <source>
        <dbReference type="ARBA" id="ARBA00022946"/>
    </source>
</evidence>
<dbReference type="SUPFAM" id="SSF53474">
    <property type="entry name" value="alpha/beta-Hydrolases"/>
    <property type="match status" value="1"/>
</dbReference>
<dbReference type="PANTHER" id="PTHR16138">
    <property type="entry name" value="MYCOPHENOLIC ACID ACYL-GLUCURONIDE ESTERASE, MITOCHONDRIAL"/>
    <property type="match status" value="1"/>
</dbReference>
<gene>
    <name evidence="13" type="ORF">LAL4801_04665</name>
</gene>
<evidence type="ECO:0000256" key="7">
    <source>
        <dbReference type="ARBA" id="ARBA00042645"/>
    </source>
</evidence>
<evidence type="ECO:0000313" key="13">
    <source>
        <dbReference type="EMBL" id="CTQ46208.1"/>
    </source>
</evidence>
<dbReference type="AlphaFoldDB" id="A0A0M6Y951"/>
<comment type="catalytic activity">
    <reaction evidence="11">
        <text>mycophenolic acid O-acyl-beta-D-glucuronide + H2O = mycophenolate + D-glucuronate + H(+)</text>
        <dbReference type="Rhea" id="RHEA:34179"/>
        <dbReference type="ChEBI" id="CHEBI:15377"/>
        <dbReference type="ChEBI" id="CHEBI:15378"/>
        <dbReference type="ChEBI" id="CHEBI:58720"/>
        <dbReference type="ChEBI" id="CHEBI:62932"/>
        <dbReference type="ChEBI" id="CHEBI:66982"/>
        <dbReference type="EC" id="3.1.1.93"/>
    </reaction>
    <physiologicalReaction direction="left-to-right" evidence="11">
        <dbReference type="Rhea" id="RHEA:34180"/>
    </physiologicalReaction>
</comment>
<keyword evidence="3" id="KW-0809">Transit peptide</keyword>
<dbReference type="EC" id="3.1.1.93" evidence="4"/>
<dbReference type="Gene3D" id="3.40.50.1820">
    <property type="entry name" value="alpha/beta hydrolase"/>
    <property type="match status" value="1"/>
</dbReference>
<evidence type="ECO:0000256" key="5">
    <source>
        <dbReference type="ARBA" id="ARBA00039314"/>
    </source>
</evidence>
<dbReference type="EMBL" id="CXST01000003">
    <property type="protein sequence ID" value="CTQ46208.1"/>
    <property type="molecule type" value="Genomic_DNA"/>
</dbReference>
<evidence type="ECO:0000256" key="6">
    <source>
        <dbReference type="ARBA" id="ARBA00041520"/>
    </source>
</evidence>
<dbReference type="OrthoDB" id="9813296at2"/>
<dbReference type="InterPro" id="IPR052382">
    <property type="entry name" value="ABHD10_acyl-thioesterase"/>
</dbReference>
<dbReference type="STRING" id="187304.B0E33_13565"/>
<sequence length="275" mass="29846">MAWTENIYQNESLNMGDSEPQFIQIGKNDVKRRIAVRNAPGSGASSLPGILWLSGFKSDMSGTKAEALAEEGARNGQGVVRFDYSGHGLSGGDFEDACVSDWLEEALAVFDACCPGETVLVGSSMGGWLALLLALARKDSGRIKGLVLIAPAVDFTEELMWKQRFSDEIRAAILADGRWEQPSAYSDAPYVITRKLIEDGRNHLLFGTPLHLGAPVTILQGAQDPDVPESHARRLVEALPLDDVTFSLVPDGDHRLSRPEDIDLLLRAVADMSAR</sequence>
<dbReference type="GO" id="GO:0016740">
    <property type="term" value="F:transferase activity"/>
    <property type="evidence" value="ECO:0007669"/>
    <property type="project" value="UniProtKB-KW"/>
</dbReference>
<evidence type="ECO:0000256" key="2">
    <source>
        <dbReference type="ARBA" id="ARBA00022801"/>
    </source>
</evidence>
<comment type="function">
    <text evidence="9">Acts as an acyl-protein thioesterase that hydrolyzes fatty acids from acylated residues in proteins. Regulates the mitochondrial S-depalmitoylation of the nucleophilic active site residue of peroxiredoxin-5/PRDX5, a key antioxidant protein, therefore modulating mitochondrial antioxidant ability. Also catalyzes the deglucuronidation of mycophenolic acid acyl-glucuronide, an active metabolite of the immunosuppressant drug mycophenolate.</text>
</comment>
<organism evidence="13 14">
    <name type="scientific">Roseibium aggregatum</name>
    <dbReference type="NCBI Taxonomy" id="187304"/>
    <lineage>
        <taxon>Bacteria</taxon>
        <taxon>Pseudomonadati</taxon>
        <taxon>Pseudomonadota</taxon>
        <taxon>Alphaproteobacteria</taxon>
        <taxon>Hyphomicrobiales</taxon>
        <taxon>Stappiaceae</taxon>
        <taxon>Roseibium</taxon>
    </lineage>
</organism>
<evidence type="ECO:0000256" key="4">
    <source>
        <dbReference type="ARBA" id="ARBA00039132"/>
    </source>
</evidence>
<dbReference type="Proteomes" id="UP000048926">
    <property type="component" value="Unassembled WGS sequence"/>
</dbReference>
<accession>A0A0M6Y951</accession>
<evidence type="ECO:0000256" key="8">
    <source>
        <dbReference type="ARBA" id="ARBA00042704"/>
    </source>
</evidence>
<feature type="domain" description="AB hydrolase-1" evidence="12">
    <location>
        <begin position="65"/>
        <end position="260"/>
    </location>
</feature>
<protein>
    <recommendedName>
        <fullName evidence="5">Palmitoyl-protein thioesterase ABHD10, mitochondrial</fullName>
        <ecNumber evidence="4">3.1.1.93</ecNumber>
        <ecNumber evidence="1">3.1.2.22</ecNumber>
    </recommendedName>
    <alternativeName>
        <fullName evidence="7">Acyl-protein thioesterase ABHD10</fullName>
    </alternativeName>
    <alternativeName>
        <fullName evidence="8">Alpha/beta hydrolase domain-containing protein 10</fullName>
    </alternativeName>
    <alternativeName>
        <fullName evidence="6">Mycophenolic acid acyl-glucuronide esterase, mitochondrial</fullName>
    </alternativeName>
</protein>
<dbReference type="PANTHER" id="PTHR16138:SF7">
    <property type="entry name" value="PALMITOYL-PROTEIN THIOESTERASE ABHD10, MITOCHONDRIAL"/>
    <property type="match status" value="1"/>
</dbReference>
<evidence type="ECO:0000313" key="14">
    <source>
        <dbReference type="Proteomes" id="UP000048926"/>
    </source>
</evidence>
<keyword evidence="2" id="KW-0378">Hydrolase</keyword>
<proteinExistence type="predicted"/>
<dbReference type="InterPro" id="IPR000073">
    <property type="entry name" value="AB_hydrolase_1"/>
</dbReference>
<evidence type="ECO:0000256" key="1">
    <source>
        <dbReference type="ARBA" id="ARBA00012423"/>
    </source>
</evidence>
<dbReference type="GO" id="GO:0102390">
    <property type="term" value="F:mycophenolic acid acyl-glucuronide esterase activity"/>
    <property type="evidence" value="ECO:0007669"/>
    <property type="project" value="UniProtKB-EC"/>
</dbReference>
<name>A0A0M6Y951_9HYPH</name>
<evidence type="ECO:0000256" key="10">
    <source>
        <dbReference type="ARBA" id="ARBA00047409"/>
    </source>
</evidence>
<evidence type="ECO:0000259" key="12">
    <source>
        <dbReference type="Pfam" id="PF12697"/>
    </source>
</evidence>
<dbReference type="Pfam" id="PF12697">
    <property type="entry name" value="Abhydrolase_6"/>
    <property type="match status" value="1"/>
</dbReference>
<reference evidence="14" key="1">
    <citation type="submission" date="2015-07" db="EMBL/GenBank/DDBJ databases">
        <authorList>
            <person name="Rodrigo-Torres Lidia"/>
            <person name="Arahal R.David."/>
        </authorList>
    </citation>
    <scope>NUCLEOTIDE SEQUENCE [LARGE SCALE GENOMIC DNA]</scope>
    <source>
        <strain evidence="14">CECT 4801</strain>
    </source>
</reference>
<dbReference type="GO" id="GO:0008474">
    <property type="term" value="F:palmitoyl-(protein) hydrolase activity"/>
    <property type="evidence" value="ECO:0007669"/>
    <property type="project" value="UniProtKB-EC"/>
</dbReference>
<evidence type="ECO:0000256" key="11">
    <source>
        <dbReference type="ARBA" id="ARBA00047972"/>
    </source>
</evidence>
<comment type="catalytic activity">
    <reaction evidence="10">
        <text>S-hexadecanoyl-L-cysteinyl-[protein] + H2O = L-cysteinyl-[protein] + hexadecanoate + H(+)</text>
        <dbReference type="Rhea" id="RHEA:19233"/>
        <dbReference type="Rhea" id="RHEA-COMP:10131"/>
        <dbReference type="Rhea" id="RHEA-COMP:11032"/>
        <dbReference type="ChEBI" id="CHEBI:7896"/>
        <dbReference type="ChEBI" id="CHEBI:15377"/>
        <dbReference type="ChEBI" id="CHEBI:15378"/>
        <dbReference type="ChEBI" id="CHEBI:29950"/>
        <dbReference type="ChEBI" id="CHEBI:74151"/>
        <dbReference type="EC" id="3.1.2.22"/>
    </reaction>
    <physiologicalReaction direction="left-to-right" evidence="10">
        <dbReference type="Rhea" id="RHEA:19234"/>
    </physiologicalReaction>
</comment>
<dbReference type="EC" id="3.1.2.22" evidence="1"/>
<dbReference type="InterPro" id="IPR029058">
    <property type="entry name" value="AB_hydrolase_fold"/>
</dbReference>
<keyword evidence="13" id="KW-0808">Transferase</keyword>
<dbReference type="RefSeq" id="WP_145903811.1">
    <property type="nucleotide sequence ID" value="NZ_CXST01000003.1"/>
</dbReference>
<evidence type="ECO:0000256" key="9">
    <source>
        <dbReference type="ARBA" id="ARBA00046047"/>
    </source>
</evidence>
<keyword evidence="14" id="KW-1185">Reference proteome</keyword>